<dbReference type="AlphaFoldDB" id="A0A6A7YBF8"/>
<evidence type="ECO:0000256" key="2">
    <source>
        <dbReference type="SAM" id="SignalP"/>
    </source>
</evidence>
<keyword evidence="2" id="KW-0732">Signal</keyword>
<feature type="chain" id="PRO_5025588946" evidence="2">
    <location>
        <begin position="20"/>
        <end position="172"/>
    </location>
</feature>
<feature type="domain" description="SH3b" evidence="3">
    <location>
        <begin position="33"/>
        <end position="84"/>
    </location>
</feature>
<proteinExistence type="predicted"/>
<feature type="region of interest" description="Disordered" evidence="1">
    <location>
        <begin position="139"/>
        <end position="172"/>
    </location>
</feature>
<evidence type="ECO:0000313" key="5">
    <source>
        <dbReference type="Proteomes" id="UP000332515"/>
    </source>
</evidence>
<dbReference type="Pfam" id="PF08239">
    <property type="entry name" value="SH3_3"/>
    <property type="match status" value="1"/>
</dbReference>
<evidence type="ECO:0000259" key="3">
    <source>
        <dbReference type="Pfam" id="PF08239"/>
    </source>
</evidence>
<accession>A0A6A7YBF8</accession>
<dbReference type="InterPro" id="IPR003646">
    <property type="entry name" value="SH3-like_bac-type"/>
</dbReference>
<sequence length="172" mass="17233">MRKDWIGGIILVIATSASALPSWADAPGFVVANVNLRAGPGTQFPPVALVPAGSPVTMYGCTAGYAWCDVSWGPSRGWMAQRYLRLAYQNTQAPVPGFAAVVGLPIVTFEIGPYWNAYYAGQPWFGNLWQYGGGPGPGGGPAGPGGWGGGGPGGWGGGGGGPGGPGGWGGGP</sequence>
<comment type="caution">
    <text evidence="4">The sequence shown here is derived from an EMBL/GenBank/DDBJ whole genome shotgun (WGS) entry which is preliminary data.</text>
</comment>
<dbReference type="RefSeq" id="WP_153488997.1">
    <property type="nucleotide sequence ID" value="NZ_VWNA01000003.1"/>
</dbReference>
<gene>
    <name evidence="4" type="ORF">F0357_20515</name>
</gene>
<protein>
    <submittedName>
        <fullName evidence="4">SH3 domain-containing protein</fullName>
    </submittedName>
</protein>
<reference evidence="4 5" key="1">
    <citation type="submission" date="2019-09" db="EMBL/GenBank/DDBJ databases">
        <title>Segnochrobactrum spirostomi gen. nov., sp. nov., isolated from the ciliate Spirostomum cf. yagiui and description of a novel family, Segnochrobactraceae fam. nov. within the order Rhizobiales of the class Alphaproteobacteria.</title>
        <authorList>
            <person name="Akter S."/>
            <person name="Shazib S.U.A."/>
            <person name="Shin M.K."/>
        </authorList>
    </citation>
    <scope>NUCLEOTIDE SEQUENCE [LARGE SCALE GENOMIC DNA]</scope>
    <source>
        <strain evidence="4 5">Sp-1</strain>
    </source>
</reference>
<evidence type="ECO:0000256" key="1">
    <source>
        <dbReference type="SAM" id="MobiDB-lite"/>
    </source>
</evidence>
<feature type="signal peptide" evidence="2">
    <location>
        <begin position="1"/>
        <end position="19"/>
    </location>
</feature>
<dbReference type="Gene3D" id="2.30.30.40">
    <property type="entry name" value="SH3 Domains"/>
    <property type="match status" value="1"/>
</dbReference>
<dbReference type="EMBL" id="VWNA01000003">
    <property type="protein sequence ID" value="MQT14992.1"/>
    <property type="molecule type" value="Genomic_DNA"/>
</dbReference>
<organism evidence="4 5">
    <name type="scientific">Segnochrobactrum spirostomi</name>
    <dbReference type="NCBI Taxonomy" id="2608987"/>
    <lineage>
        <taxon>Bacteria</taxon>
        <taxon>Pseudomonadati</taxon>
        <taxon>Pseudomonadota</taxon>
        <taxon>Alphaproteobacteria</taxon>
        <taxon>Hyphomicrobiales</taxon>
        <taxon>Segnochrobactraceae</taxon>
        <taxon>Segnochrobactrum</taxon>
    </lineage>
</organism>
<dbReference type="Proteomes" id="UP000332515">
    <property type="component" value="Unassembled WGS sequence"/>
</dbReference>
<evidence type="ECO:0000313" key="4">
    <source>
        <dbReference type="EMBL" id="MQT14992.1"/>
    </source>
</evidence>
<name>A0A6A7YBF8_9HYPH</name>
<keyword evidence="5" id="KW-1185">Reference proteome</keyword>